<organism evidence="2 4">
    <name type="scientific">Cercospora beticola</name>
    <name type="common">Sugarbeet leaf spot fungus</name>
    <dbReference type="NCBI Taxonomy" id="122368"/>
    <lineage>
        <taxon>Eukaryota</taxon>
        <taxon>Fungi</taxon>
        <taxon>Dikarya</taxon>
        <taxon>Ascomycota</taxon>
        <taxon>Pezizomycotina</taxon>
        <taxon>Dothideomycetes</taxon>
        <taxon>Dothideomycetidae</taxon>
        <taxon>Mycosphaerellales</taxon>
        <taxon>Mycosphaerellaceae</taxon>
        <taxon>Cercospora</taxon>
    </lineage>
</organism>
<feature type="region of interest" description="Disordered" evidence="1">
    <location>
        <begin position="1"/>
        <end position="37"/>
    </location>
</feature>
<sequence length="111" mass="11315">MTDRKDPPGTMASGGSSWNDSGFAFAPNTNTLDAQAMPSDQAAAARVKAAEVMAALKSGEPGAANKLMGDNEGKSSGGGLTGLGGPNGFFQKLRKKKAEKESKKANDGVVR</sequence>
<evidence type="ECO:0000313" key="3">
    <source>
        <dbReference type="EMBL" id="WPB02150.1"/>
    </source>
</evidence>
<keyword evidence="5" id="KW-1185">Reference proteome</keyword>
<dbReference type="Proteomes" id="UP000230605">
    <property type="component" value="Chromosome 4"/>
</dbReference>
<dbReference type="Proteomes" id="UP001302367">
    <property type="component" value="Chromosome 4"/>
</dbReference>
<feature type="compositionally biased region" description="Basic and acidic residues" evidence="1">
    <location>
        <begin position="98"/>
        <end position="111"/>
    </location>
</feature>
<dbReference type="OrthoDB" id="3649946at2759"/>
<accession>A0A2G5HKR3</accession>
<gene>
    <name evidence="2" type="ORF">CB0940_04867</name>
    <name evidence="3" type="ORF">RHO25_006784</name>
</gene>
<feature type="region of interest" description="Disordered" evidence="1">
    <location>
        <begin position="61"/>
        <end position="111"/>
    </location>
</feature>
<name>A0A2G5HKR3_CERBT</name>
<evidence type="ECO:0000256" key="1">
    <source>
        <dbReference type="SAM" id="MobiDB-lite"/>
    </source>
</evidence>
<dbReference type="EMBL" id="LKMD01000105">
    <property type="protein sequence ID" value="PIA93128.1"/>
    <property type="molecule type" value="Genomic_DNA"/>
</dbReference>
<protein>
    <submittedName>
        <fullName evidence="2">Uncharacterized protein</fullName>
    </submittedName>
</protein>
<feature type="compositionally biased region" description="Gly residues" evidence="1">
    <location>
        <begin position="75"/>
        <end position="87"/>
    </location>
</feature>
<evidence type="ECO:0000313" key="5">
    <source>
        <dbReference type="Proteomes" id="UP001302367"/>
    </source>
</evidence>
<reference evidence="2 4" key="1">
    <citation type="submission" date="2015-10" db="EMBL/GenBank/DDBJ databases">
        <title>The cercosporin biosynthetic gene cluster was horizontally transferred to several fungal lineages and shown to be expanded in Cercospora beticola based on microsynteny with recipient genomes.</title>
        <authorList>
            <person name="De Jonge R."/>
            <person name="Ebert M.K."/>
            <person name="Suttle J.C."/>
            <person name="Jurick Ii W.M."/>
            <person name="Secor G.A."/>
            <person name="Thomma B.P."/>
            <person name="Van De Peer Y."/>
            <person name="Bolton M.D."/>
        </authorList>
    </citation>
    <scope>NUCLEOTIDE SEQUENCE [LARGE SCALE GENOMIC DNA]</scope>
    <source>
        <strain evidence="2 4">09-40</strain>
    </source>
</reference>
<evidence type="ECO:0000313" key="4">
    <source>
        <dbReference type="Proteomes" id="UP000230605"/>
    </source>
</evidence>
<reference evidence="3 5" key="2">
    <citation type="submission" date="2023-09" db="EMBL/GenBank/DDBJ databases">
        <title>Complete-Gapless Cercospora beticola genome.</title>
        <authorList>
            <person name="Wyatt N.A."/>
            <person name="Spanner R.E."/>
            <person name="Bolton M.D."/>
        </authorList>
    </citation>
    <scope>NUCLEOTIDE SEQUENCE [LARGE SCALE GENOMIC DNA]</scope>
    <source>
        <strain evidence="3">Cb09-40</strain>
    </source>
</reference>
<dbReference type="EMBL" id="CP134187">
    <property type="protein sequence ID" value="WPB02150.1"/>
    <property type="molecule type" value="Genomic_DNA"/>
</dbReference>
<proteinExistence type="predicted"/>
<evidence type="ECO:0000313" key="2">
    <source>
        <dbReference type="EMBL" id="PIA93128.1"/>
    </source>
</evidence>
<dbReference type="AlphaFoldDB" id="A0A2G5HKR3"/>